<dbReference type="Proteomes" id="UP000324222">
    <property type="component" value="Unassembled WGS sequence"/>
</dbReference>
<evidence type="ECO:0000313" key="1">
    <source>
        <dbReference type="EMBL" id="MPC45411.1"/>
    </source>
</evidence>
<organism evidence="1 2">
    <name type="scientific">Portunus trituberculatus</name>
    <name type="common">Swimming crab</name>
    <name type="synonym">Neptunus trituberculatus</name>
    <dbReference type="NCBI Taxonomy" id="210409"/>
    <lineage>
        <taxon>Eukaryota</taxon>
        <taxon>Metazoa</taxon>
        <taxon>Ecdysozoa</taxon>
        <taxon>Arthropoda</taxon>
        <taxon>Crustacea</taxon>
        <taxon>Multicrustacea</taxon>
        <taxon>Malacostraca</taxon>
        <taxon>Eumalacostraca</taxon>
        <taxon>Eucarida</taxon>
        <taxon>Decapoda</taxon>
        <taxon>Pleocyemata</taxon>
        <taxon>Brachyura</taxon>
        <taxon>Eubrachyura</taxon>
        <taxon>Portunoidea</taxon>
        <taxon>Portunidae</taxon>
        <taxon>Portuninae</taxon>
        <taxon>Portunus</taxon>
    </lineage>
</organism>
<reference evidence="1" key="1">
    <citation type="submission" date="2019-05" db="EMBL/GenBank/DDBJ databases">
        <title>Another draft genome of Portunus trituberculatus and its Hox gene families provides insights of decapod evolution.</title>
        <authorList>
            <person name="Jeong J.-H."/>
            <person name="Song I."/>
            <person name="Kim S."/>
            <person name="Choi T."/>
            <person name="Kim D."/>
            <person name="Ryu S."/>
            <person name="Kim W."/>
        </authorList>
    </citation>
    <scope>NUCLEOTIDE SEQUENCE [LARGE SCALE GENOMIC DNA]</scope>
    <source>
        <tissue evidence="1">Muscle</tissue>
    </source>
</reference>
<proteinExistence type="predicted"/>
<comment type="caution">
    <text evidence="1">The sequence shown here is derived from an EMBL/GenBank/DDBJ whole genome shotgun (WGS) entry which is preliminary data.</text>
</comment>
<name>A0A5B7FDX4_PORTR</name>
<dbReference type="EMBL" id="VSRR010006719">
    <property type="protein sequence ID" value="MPC45411.1"/>
    <property type="molecule type" value="Genomic_DNA"/>
</dbReference>
<keyword evidence="2" id="KW-1185">Reference proteome</keyword>
<gene>
    <name evidence="1" type="ORF">E2C01_039109</name>
</gene>
<dbReference type="AlphaFoldDB" id="A0A5B7FDX4"/>
<protein>
    <submittedName>
        <fullName evidence="1">Uncharacterized protein</fullName>
    </submittedName>
</protein>
<accession>A0A5B7FDX4</accession>
<evidence type="ECO:0000313" key="2">
    <source>
        <dbReference type="Proteomes" id="UP000324222"/>
    </source>
</evidence>
<sequence length="70" mass="8368">MQRDLRQRSSDCVVWQTTVFLLRNHKEACPYLMQCEVSLDLGRQTLRVQGEKVPLFPMLPQLCLVKYDRW</sequence>